<name>A0ABT5V9V9_9BACI</name>
<dbReference type="Pfam" id="PF07683">
    <property type="entry name" value="CobW_C"/>
    <property type="match status" value="1"/>
</dbReference>
<sequence>MAKSIPVYLITGFLGSGKTTVLQKAVQAAKNKGLNPALILNELGEVNVEEGLFDKERMVEMLNGCICCTISADMTRELAVFLEVNEDIDILFIEGTGVADPSEIIEALTHPSLIDKVQLVSTVGMVDGSKFLEYQSIFSSSKEIRDILKKQINSSSLVVLNKIDLIKEKELTKVRKKIGDLVDKRADFIETTHGEISTDVLLKERVLNRAYSIAPCDESCGCEKQDHHHHDHGHDHHHHHHHMFEAITLRDIPSVDRISFERWLQSMPKIVRSKGIIQLTETPQMFQYQYASGQLMLNRSNDQLVAKPCIILIGSELNGEEIRNSFQQLIQI</sequence>
<keyword evidence="1" id="KW-0547">Nucleotide-binding</keyword>
<dbReference type="Gene3D" id="3.30.1220.10">
    <property type="entry name" value="CobW-like, C-terminal domain"/>
    <property type="match status" value="1"/>
</dbReference>
<proteinExistence type="inferred from homology"/>
<dbReference type="SUPFAM" id="SSF52540">
    <property type="entry name" value="P-loop containing nucleoside triphosphate hydrolases"/>
    <property type="match status" value="1"/>
</dbReference>
<dbReference type="InterPro" id="IPR027417">
    <property type="entry name" value="P-loop_NTPase"/>
</dbReference>
<feature type="domain" description="CobW C-terminal" evidence="6">
    <location>
        <begin position="244"/>
        <end position="330"/>
    </location>
</feature>
<dbReference type="Gene3D" id="3.40.50.300">
    <property type="entry name" value="P-loop containing nucleotide triphosphate hydrolases"/>
    <property type="match status" value="1"/>
</dbReference>
<keyword evidence="2" id="KW-0378">Hydrolase</keyword>
<evidence type="ECO:0000256" key="5">
    <source>
        <dbReference type="ARBA" id="ARBA00049117"/>
    </source>
</evidence>
<evidence type="ECO:0000256" key="4">
    <source>
        <dbReference type="ARBA" id="ARBA00034320"/>
    </source>
</evidence>
<keyword evidence="3" id="KW-0143">Chaperone</keyword>
<dbReference type="InterPro" id="IPR003495">
    <property type="entry name" value="CobW/HypB/UreG_nucleotide-bd"/>
</dbReference>
<dbReference type="CDD" id="cd03112">
    <property type="entry name" value="CobW-like"/>
    <property type="match status" value="1"/>
</dbReference>
<gene>
    <name evidence="7" type="ORF">N7Z68_01530</name>
</gene>
<dbReference type="RefSeq" id="WP_275116688.1">
    <property type="nucleotide sequence ID" value="NZ_JAOTPO010000001.1"/>
</dbReference>
<evidence type="ECO:0000256" key="2">
    <source>
        <dbReference type="ARBA" id="ARBA00022801"/>
    </source>
</evidence>
<dbReference type="Proteomes" id="UP001148125">
    <property type="component" value="Unassembled WGS sequence"/>
</dbReference>
<keyword evidence="8" id="KW-1185">Reference proteome</keyword>
<dbReference type="InterPro" id="IPR051316">
    <property type="entry name" value="Zinc-reg_GTPase_activator"/>
</dbReference>
<dbReference type="PANTHER" id="PTHR13748">
    <property type="entry name" value="COBW-RELATED"/>
    <property type="match status" value="1"/>
</dbReference>
<comment type="caution">
    <text evidence="7">The sequence shown here is derived from an EMBL/GenBank/DDBJ whole genome shotgun (WGS) entry which is preliminary data.</text>
</comment>
<dbReference type="PANTHER" id="PTHR13748:SF59">
    <property type="entry name" value="COBW C-TERMINAL DOMAIN-CONTAINING PROTEIN"/>
    <property type="match status" value="1"/>
</dbReference>
<evidence type="ECO:0000256" key="1">
    <source>
        <dbReference type="ARBA" id="ARBA00022741"/>
    </source>
</evidence>
<evidence type="ECO:0000259" key="6">
    <source>
        <dbReference type="SMART" id="SM00833"/>
    </source>
</evidence>
<evidence type="ECO:0000313" key="8">
    <source>
        <dbReference type="Proteomes" id="UP001148125"/>
    </source>
</evidence>
<dbReference type="SUPFAM" id="SSF90002">
    <property type="entry name" value="Hypothetical protein YjiA, C-terminal domain"/>
    <property type="match status" value="1"/>
</dbReference>
<comment type="catalytic activity">
    <reaction evidence="5">
        <text>GTP + H2O = GDP + phosphate + H(+)</text>
        <dbReference type="Rhea" id="RHEA:19669"/>
        <dbReference type="ChEBI" id="CHEBI:15377"/>
        <dbReference type="ChEBI" id="CHEBI:15378"/>
        <dbReference type="ChEBI" id="CHEBI:37565"/>
        <dbReference type="ChEBI" id="CHEBI:43474"/>
        <dbReference type="ChEBI" id="CHEBI:58189"/>
    </reaction>
    <physiologicalReaction direction="left-to-right" evidence="5">
        <dbReference type="Rhea" id="RHEA:19670"/>
    </physiologicalReaction>
</comment>
<comment type="similarity">
    <text evidence="4">Belongs to the SIMIBI class G3E GTPase family. ZNG1 subfamily.</text>
</comment>
<evidence type="ECO:0000313" key="7">
    <source>
        <dbReference type="EMBL" id="MDE5412065.1"/>
    </source>
</evidence>
<dbReference type="Pfam" id="PF02492">
    <property type="entry name" value="cobW"/>
    <property type="match status" value="1"/>
</dbReference>
<reference evidence="7" key="1">
    <citation type="submission" date="2024-05" db="EMBL/GenBank/DDBJ databases">
        <title>Alkalihalobacillus sp. strain MEB203 novel alkaliphilic bacterium from Lonar Lake, India.</title>
        <authorList>
            <person name="Joshi A."/>
            <person name="Thite S."/>
            <person name="Mengade P."/>
        </authorList>
    </citation>
    <scope>NUCLEOTIDE SEQUENCE</scope>
    <source>
        <strain evidence="7">MEB 203</strain>
    </source>
</reference>
<dbReference type="EMBL" id="JAOTPO010000001">
    <property type="protein sequence ID" value="MDE5412065.1"/>
    <property type="molecule type" value="Genomic_DNA"/>
</dbReference>
<evidence type="ECO:0000256" key="3">
    <source>
        <dbReference type="ARBA" id="ARBA00023186"/>
    </source>
</evidence>
<organism evidence="7 8">
    <name type="scientific">Alkalihalobacterium chitinilyticum</name>
    <dbReference type="NCBI Taxonomy" id="2980103"/>
    <lineage>
        <taxon>Bacteria</taxon>
        <taxon>Bacillati</taxon>
        <taxon>Bacillota</taxon>
        <taxon>Bacilli</taxon>
        <taxon>Bacillales</taxon>
        <taxon>Bacillaceae</taxon>
        <taxon>Alkalihalobacterium</taxon>
    </lineage>
</organism>
<accession>A0ABT5V9V9</accession>
<dbReference type="InterPro" id="IPR011629">
    <property type="entry name" value="CobW-like_C"/>
</dbReference>
<protein>
    <submittedName>
        <fullName evidence="7">GTP-binding protein</fullName>
    </submittedName>
</protein>
<dbReference type="SMART" id="SM00833">
    <property type="entry name" value="CobW_C"/>
    <property type="match status" value="1"/>
</dbReference>
<dbReference type="InterPro" id="IPR036627">
    <property type="entry name" value="CobW-likC_sf"/>
</dbReference>